<comment type="caution">
    <text evidence="2">The sequence shown here is derived from an EMBL/GenBank/DDBJ whole genome shotgun (WGS) entry which is preliminary data.</text>
</comment>
<gene>
    <name evidence="2" type="ORF">Tci_923798</name>
</gene>
<organism evidence="2">
    <name type="scientific">Tanacetum cinerariifolium</name>
    <name type="common">Dalmatian daisy</name>
    <name type="synonym">Chrysanthemum cinerariifolium</name>
    <dbReference type="NCBI Taxonomy" id="118510"/>
    <lineage>
        <taxon>Eukaryota</taxon>
        <taxon>Viridiplantae</taxon>
        <taxon>Streptophyta</taxon>
        <taxon>Embryophyta</taxon>
        <taxon>Tracheophyta</taxon>
        <taxon>Spermatophyta</taxon>
        <taxon>Magnoliopsida</taxon>
        <taxon>eudicotyledons</taxon>
        <taxon>Gunneridae</taxon>
        <taxon>Pentapetalae</taxon>
        <taxon>asterids</taxon>
        <taxon>campanulids</taxon>
        <taxon>Asterales</taxon>
        <taxon>Asteraceae</taxon>
        <taxon>Asteroideae</taxon>
        <taxon>Anthemideae</taxon>
        <taxon>Anthemidinae</taxon>
        <taxon>Tanacetum</taxon>
    </lineage>
</organism>
<evidence type="ECO:0000256" key="1">
    <source>
        <dbReference type="SAM" id="MobiDB-lite"/>
    </source>
</evidence>
<feature type="non-terminal residue" evidence="2">
    <location>
        <position position="1"/>
    </location>
</feature>
<reference evidence="2" key="1">
    <citation type="journal article" date="2019" name="Sci. Rep.">
        <title>Draft genome of Tanacetum cinerariifolium, the natural source of mosquito coil.</title>
        <authorList>
            <person name="Yamashiro T."/>
            <person name="Shiraishi A."/>
            <person name="Satake H."/>
            <person name="Nakayama K."/>
        </authorList>
    </citation>
    <scope>NUCLEOTIDE SEQUENCE</scope>
</reference>
<accession>A0A699WXE9</accession>
<sequence>GEVGRRERVKLPPGRVGGGSGVDVVFAIQVAHLRVGLVAGQDGVAAGLPEGPQAEQEQQNEQAGPRPAHETSRQ</sequence>
<dbReference type="AlphaFoldDB" id="A0A699WXE9"/>
<evidence type="ECO:0000313" key="2">
    <source>
        <dbReference type="EMBL" id="GFD51829.1"/>
    </source>
</evidence>
<dbReference type="EMBL" id="BKCJ011774923">
    <property type="protein sequence ID" value="GFD51829.1"/>
    <property type="molecule type" value="Genomic_DNA"/>
</dbReference>
<feature type="region of interest" description="Disordered" evidence="1">
    <location>
        <begin position="43"/>
        <end position="74"/>
    </location>
</feature>
<protein>
    <submittedName>
        <fullName evidence="2">Uncharacterized protein</fullName>
    </submittedName>
</protein>
<feature type="compositionally biased region" description="Low complexity" evidence="1">
    <location>
        <begin position="49"/>
        <end position="65"/>
    </location>
</feature>
<proteinExistence type="predicted"/>
<name>A0A699WXE9_TANCI</name>